<gene>
    <name evidence="2" type="ORF">UV00_C0012G0013</name>
</gene>
<dbReference type="Pfam" id="PF09954">
    <property type="entry name" value="DUF2188"/>
    <property type="match status" value="1"/>
</dbReference>
<evidence type="ECO:0008006" key="4">
    <source>
        <dbReference type="Google" id="ProtNLM"/>
    </source>
</evidence>
<proteinExistence type="predicted"/>
<comment type="caution">
    <text evidence="2">The sequence shown here is derived from an EMBL/GenBank/DDBJ whole genome shotgun (WGS) entry which is preliminary data.</text>
</comment>
<accession>A0A0G0YM80</accession>
<protein>
    <recommendedName>
        <fullName evidence="4">DUF2188 domain-containing protein</fullName>
    </recommendedName>
</protein>
<dbReference type="Proteomes" id="UP000033847">
    <property type="component" value="Unassembled WGS sequence"/>
</dbReference>
<feature type="region of interest" description="Disordered" evidence="1">
    <location>
        <begin position="1"/>
        <end position="24"/>
    </location>
</feature>
<organism evidence="2 3">
    <name type="scientific">candidate division WWE3 bacterium GW2011_GWF1_42_14</name>
    <dbReference type="NCBI Taxonomy" id="1619138"/>
    <lineage>
        <taxon>Bacteria</taxon>
        <taxon>Katanobacteria</taxon>
    </lineage>
</organism>
<reference evidence="2 3" key="1">
    <citation type="journal article" date="2015" name="Nature">
        <title>rRNA introns, odd ribosomes, and small enigmatic genomes across a large radiation of phyla.</title>
        <authorList>
            <person name="Brown C.T."/>
            <person name="Hug L.A."/>
            <person name="Thomas B.C."/>
            <person name="Sharon I."/>
            <person name="Castelle C.J."/>
            <person name="Singh A."/>
            <person name="Wilkins M.J."/>
            <person name="Williams K.H."/>
            <person name="Banfield J.F."/>
        </authorList>
    </citation>
    <scope>NUCLEOTIDE SEQUENCE [LARGE SCALE GENOMIC DNA]</scope>
</reference>
<evidence type="ECO:0000313" key="2">
    <source>
        <dbReference type="EMBL" id="KKS37714.1"/>
    </source>
</evidence>
<dbReference type="InterPro" id="IPR018691">
    <property type="entry name" value="DUF2188"/>
</dbReference>
<evidence type="ECO:0000313" key="3">
    <source>
        <dbReference type="Proteomes" id="UP000033847"/>
    </source>
</evidence>
<sequence>MRPCCLMPQTKSTKIGHRKNKTMPKLPKYTLDFNEKSRGWDLTNDKTNRKIRSYDSKETATAGGVLEKAVGKDGGSVKIQKMNGRFQEERTYPGSRDPKSSKG</sequence>
<feature type="compositionally biased region" description="Basic and acidic residues" evidence="1">
    <location>
        <begin position="86"/>
        <end position="103"/>
    </location>
</feature>
<evidence type="ECO:0000256" key="1">
    <source>
        <dbReference type="SAM" id="MobiDB-lite"/>
    </source>
</evidence>
<dbReference type="EMBL" id="LCCU01000012">
    <property type="protein sequence ID" value="KKS37714.1"/>
    <property type="molecule type" value="Genomic_DNA"/>
</dbReference>
<dbReference type="AlphaFoldDB" id="A0A0G0YM80"/>
<feature type="region of interest" description="Disordered" evidence="1">
    <location>
        <begin position="81"/>
        <end position="103"/>
    </location>
</feature>
<name>A0A0G0YM80_UNCKA</name>